<proteinExistence type="predicted"/>
<accession>A0A2Z6UII9</accession>
<dbReference type="Gene3D" id="1.25.40.10">
    <property type="entry name" value="Tetratricopeptide repeat domain"/>
    <property type="match status" value="3"/>
</dbReference>
<dbReference type="PANTHER" id="PTHR10098">
    <property type="entry name" value="RAPSYN-RELATED"/>
    <property type="match status" value="1"/>
</dbReference>
<sequence length="998" mass="109989">MKTGLGILLSLGLVVTAPHLTVMASPLLVQTDLRQEANRLRQEGLKLFQSGTLEGYQGALGKWQQALKLYQQLDSKLEQALVLTSLGRIYDLLGEKQKALDYYQQSLPLSRAVGNRSGEAVTLNNIGAVYDALGEKQKALDYYQQALPLRRAVGDRAGEATTLNNIGGVYDALGEKQKALDYYQQALPLRRAVGDRAGEATTLNNIGGVYDDLGEKQKALDYYQQALPLRRAVGDRAGEATTLNNIGAVYDALGEKQKALDYFQQALPIMRAVGNRSGEAVTLNNIGRVYDALGEKQKALDNYQQALPLSRAVGNRTGEAVTLNNIGFVYDALGEKQKALDYFQQALPIMRAVGNRTGEAVTLNNIGLVYDALGEKQKALDYFQQALPLRRAVGNRSGEAVTLSNIGAVYDALGEKQKALDYYQQSLPLSRAVGDRAGEATTLSNIGAVYSDLGEKQKALDYFQQALPLSRAVGDRAGEANTLNNIGFVYRDQGKPEVAIDSWEQSANLILELRRGVSRSLRATFLESQQGTSIALVDLLIRQNSPQKAFEWANLSTTFDLVDYERLAGTEGQVKNPVANQAYQEWKAQARQLEARRQDLQTNFSDTLSQQVLQQQAALNEQAEILVEKYPELADLLEITPTDLAQLQANLPANTTLLQPVLLTGIDNVEHTVALFTLTRTTLKVQQVPVPKDLNQRLQRYASQLESDLEIVDRALSSQLYDLLIRPIEAQIAPNQTLAIIATGALQRIPFETLYDNQTQQYLLQKYPIHYLTRLSKVQPQPTPKVNNLSVLVFANPRPTQVELIGTEAQADFLQKTYANSQIYKHQQATLDAFLSQSPRFPILHLGTHGCFRPEGCPSLGMKPNTLLFANSQQYELKDAVKLGLQNTELITIGACETAREVDGVGLAGLAYVWERAGAKTTLASLWNATDFVQYSQQNSPELPTAAILNQFYTNLQQGMTKAEALRQAKLAHIDLHPFFWAAFILIGDGQELGASGR</sequence>
<dbReference type="PROSITE" id="PS50293">
    <property type="entry name" value="TPR_REGION"/>
    <property type="match status" value="1"/>
</dbReference>
<feature type="repeat" description="TPR" evidence="1">
    <location>
        <begin position="280"/>
        <end position="313"/>
    </location>
</feature>
<feature type="repeat" description="TPR" evidence="1">
    <location>
        <begin position="320"/>
        <end position="353"/>
    </location>
</feature>
<feature type="domain" description="CHAT" evidence="3">
    <location>
        <begin position="715"/>
        <end position="989"/>
    </location>
</feature>
<dbReference type="AlphaFoldDB" id="A0A2Z6UII9"/>
<dbReference type="InterPro" id="IPR024983">
    <property type="entry name" value="CHAT_dom"/>
</dbReference>
<evidence type="ECO:0000259" key="3">
    <source>
        <dbReference type="Pfam" id="PF12770"/>
    </source>
</evidence>
<reference evidence="4 5" key="1">
    <citation type="journal article" date="2018" name="Front. Microbiol.">
        <title>Adaptation of the Freshwater Bloom-Forming Cyanobacterium Microcystis aeruginosa to Brackish Water Is Driven by Recent Horizontal Transfer of Sucrose Genes.</title>
        <authorList>
            <person name="Tanabe Y."/>
            <person name="Hodoki Y."/>
            <person name="Sano T."/>
            <person name="Tada K."/>
            <person name="Watanabe M.M."/>
        </authorList>
    </citation>
    <scope>NUCLEOTIDE SEQUENCE [LARGE SCALE GENOMIC DNA]</scope>
    <source>
        <strain evidence="4 5">Sj</strain>
    </source>
</reference>
<keyword evidence="1" id="KW-0802">TPR repeat</keyword>
<dbReference type="InterPro" id="IPR011990">
    <property type="entry name" value="TPR-like_helical_dom_sf"/>
</dbReference>
<evidence type="ECO:0000256" key="1">
    <source>
        <dbReference type="PROSITE-ProRule" id="PRU00339"/>
    </source>
</evidence>
<name>A0A2Z6UII9_MICAE</name>
<feature type="repeat" description="TPR" evidence="1">
    <location>
        <begin position="240"/>
        <end position="273"/>
    </location>
</feature>
<feature type="repeat" description="TPR" evidence="1">
    <location>
        <begin position="440"/>
        <end position="473"/>
    </location>
</feature>
<evidence type="ECO:0000313" key="5">
    <source>
        <dbReference type="Proteomes" id="UP000248272"/>
    </source>
</evidence>
<feature type="repeat" description="TPR" evidence="1">
    <location>
        <begin position="400"/>
        <end position="433"/>
    </location>
</feature>
<protein>
    <submittedName>
        <fullName evidence="4">Photosystem I assembly protein Ycf3</fullName>
    </submittedName>
</protein>
<dbReference type="SMART" id="SM00028">
    <property type="entry name" value="TPR"/>
    <property type="match status" value="11"/>
</dbReference>
<feature type="coiled-coil region" evidence="2">
    <location>
        <begin position="576"/>
        <end position="610"/>
    </location>
</feature>
<feature type="repeat" description="TPR" evidence="1">
    <location>
        <begin position="160"/>
        <end position="193"/>
    </location>
</feature>
<comment type="caution">
    <text evidence="4">The sequence shown here is derived from an EMBL/GenBank/DDBJ whole genome shotgun (WGS) entry which is preliminary data.</text>
</comment>
<evidence type="ECO:0000256" key="2">
    <source>
        <dbReference type="SAM" id="Coils"/>
    </source>
</evidence>
<dbReference type="RefSeq" id="WP_216362244.1">
    <property type="nucleotide sequence ID" value="NZ_BDSG01000016.1"/>
</dbReference>
<dbReference type="Proteomes" id="UP000248272">
    <property type="component" value="Unassembled WGS sequence"/>
</dbReference>
<evidence type="ECO:0000313" key="4">
    <source>
        <dbReference type="EMBL" id="GBL09472.1"/>
    </source>
</evidence>
<feature type="repeat" description="TPR" evidence="1">
    <location>
        <begin position="120"/>
        <end position="153"/>
    </location>
</feature>
<keyword evidence="2" id="KW-0175">Coiled coil</keyword>
<dbReference type="PROSITE" id="PS50005">
    <property type="entry name" value="TPR"/>
    <property type="match status" value="10"/>
</dbReference>
<dbReference type="PANTHER" id="PTHR10098:SF108">
    <property type="entry name" value="TETRATRICOPEPTIDE REPEAT PROTEIN 28"/>
    <property type="match status" value="1"/>
</dbReference>
<dbReference type="InterPro" id="IPR019734">
    <property type="entry name" value="TPR_rpt"/>
</dbReference>
<organism evidence="4 5">
    <name type="scientific">Microcystis aeruginosa Sj</name>
    <dbReference type="NCBI Taxonomy" id="1979544"/>
    <lineage>
        <taxon>Bacteria</taxon>
        <taxon>Bacillati</taxon>
        <taxon>Cyanobacteriota</taxon>
        <taxon>Cyanophyceae</taxon>
        <taxon>Oscillatoriophycideae</taxon>
        <taxon>Chroococcales</taxon>
        <taxon>Microcystaceae</taxon>
        <taxon>Microcystis</taxon>
    </lineage>
</organism>
<feature type="repeat" description="TPR" evidence="1">
    <location>
        <begin position="200"/>
        <end position="233"/>
    </location>
</feature>
<feature type="repeat" description="TPR" evidence="1">
    <location>
        <begin position="80"/>
        <end position="113"/>
    </location>
</feature>
<dbReference type="Pfam" id="PF12770">
    <property type="entry name" value="CHAT"/>
    <property type="match status" value="1"/>
</dbReference>
<dbReference type="SUPFAM" id="SSF48452">
    <property type="entry name" value="TPR-like"/>
    <property type="match status" value="3"/>
</dbReference>
<gene>
    <name evidence="4" type="primary">ycf3_5</name>
    <name evidence="4" type="ORF">MSj_00951</name>
</gene>
<dbReference type="Pfam" id="PF13424">
    <property type="entry name" value="TPR_12"/>
    <property type="match status" value="5"/>
</dbReference>
<dbReference type="EMBL" id="BDSG01000016">
    <property type="protein sequence ID" value="GBL09472.1"/>
    <property type="molecule type" value="Genomic_DNA"/>
</dbReference>
<dbReference type="Pfam" id="PF13374">
    <property type="entry name" value="TPR_10"/>
    <property type="match status" value="1"/>
</dbReference>
<feature type="repeat" description="TPR" evidence="1">
    <location>
        <begin position="360"/>
        <end position="393"/>
    </location>
</feature>